<reference evidence="2" key="1">
    <citation type="submission" date="2022-12" db="EMBL/GenBank/DDBJ databases">
        <title>Paraconexibacter alkalitolerans sp. nov. and Baekduia alba sp. nov., isolated from soil and emended description of the genera Paraconexibacter (Chun et al., 2020) and Baekduia (An et al., 2020).</title>
        <authorList>
            <person name="Vieira S."/>
            <person name="Huber K.J."/>
            <person name="Geppert A."/>
            <person name="Wolf J."/>
            <person name="Neumann-Schaal M."/>
            <person name="Muesken M."/>
            <person name="Overmann J."/>
        </authorList>
    </citation>
    <scope>NUCLEOTIDE SEQUENCE</scope>
    <source>
        <strain evidence="2">AEG42_29</strain>
    </source>
</reference>
<evidence type="ECO:0008006" key="3">
    <source>
        <dbReference type="Google" id="ProtNLM"/>
    </source>
</evidence>
<dbReference type="RefSeq" id="WP_354702405.1">
    <property type="nucleotide sequence ID" value="NZ_CP114014.1"/>
</dbReference>
<evidence type="ECO:0000313" key="2">
    <source>
        <dbReference type="EMBL" id="XAY05903.1"/>
    </source>
</evidence>
<evidence type="ECO:0000256" key="1">
    <source>
        <dbReference type="SAM" id="MobiDB-lite"/>
    </source>
</evidence>
<dbReference type="AlphaFoldDB" id="A0AAU7AW75"/>
<proteinExistence type="predicted"/>
<accession>A0AAU7AW75</accession>
<protein>
    <recommendedName>
        <fullName evidence="3">PepSY domain-containing protein</fullName>
    </recommendedName>
</protein>
<dbReference type="EMBL" id="CP114014">
    <property type="protein sequence ID" value="XAY05903.1"/>
    <property type="molecule type" value="Genomic_DNA"/>
</dbReference>
<dbReference type="KEGG" id="parq:DSM112329_02763"/>
<name>A0AAU7AW75_9ACTN</name>
<sequence length="120" mass="12365">MRRLRNVGLILAAAAVGIAGTLAVGELTGDDEPTRIIQADPAPGVAGSSPSTAPRLVVEDGIRDAEARRMVAAAVGAVPGDAVSVERDDNLAQVEVRDARGLLIEVTLDDKLRVVGTETD</sequence>
<organism evidence="2">
    <name type="scientific">Paraconexibacter sp. AEG42_29</name>
    <dbReference type="NCBI Taxonomy" id="2997339"/>
    <lineage>
        <taxon>Bacteria</taxon>
        <taxon>Bacillati</taxon>
        <taxon>Actinomycetota</taxon>
        <taxon>Thermoleophilia</taxon>
        <taxon>Solirubrobacterales</taxon>
        <taxon>Paraconexibacteraceae</taxon>
        <taxon>Paraconexibacter</taxon>
    </lineage>
</organism>
<gene>
    <name evidence="2" type="ORF">DSM112329_02763</name>
</gene>
<dbReference type="Gene3D" id="3.30.505.20">
    <property type="match status" value="1"/>
</dbReference>
<feature type="region of interest" description="Disordered" evidence="1">
    <location>
        <begin position="33"/>
        <end position="53"/>
    </location>
</feature>